<dbReference type="PANTHER" id="PTHR43222:SF12">
    <property type="entry name" value="NUDIX HYDROLASE"/>
    <property type="match status" value="1"/>
</dbReference>
<keyword evidence="1" id="KW-0378">Hydrolase</keyword>
<accession>A0A345HJC9</accession>
<dbReference type="InterPro" id="IPR015797">
    <property type="entry name" value="NUDIX_hydrolase-like_dom_sf"/>
</dbReference>
<dbReference type="OrthoDB" id="5417595at2"/>
<dbReference type="PROSITE" id="PS00893">
    <property type="entry name" value="NUDIX_BOX"/>
    <property type="match status" value="1"/>
</dbReference>
<dbReference type="InterPro" id="IPR020084">
    <property type="entry name" value="NUDIX_hydrolase_CS"/>
</dbReference>
<evidence type="ECO:0000313" key="4">
    <source>
        <dbReference type="EMBL" id="AXG76803.1"/>
    </source>
</evidence>
<dbReference type="Pfam" id="PF00293">
    <property type="entry name" value="NUDIX"/>
    <property type="match status" value="1"/>
</dbReference>
<dbReference type="Gene3D" id="3.90.79.10">
    <property type="entry name" value="Nucleoside Triphosphate Pyrophosphohydrolase"/>
    <property type="match status" value="1"/>
</dbReference>
<dbReference type="KEGG" id="spad:DVK44_02935"/>
<dbReference type="GO" id="GO:0016787">
    <property type="term" value="F:hydrolase activity"/>
    <property type="evidence" value="ECO:0007669"/>
    <property type="project" value="UniProtKB-KW"/>
</dbReference>
<dbReference type="PROSITE" id="PS51462">
    <property type="entry name" value="NUDIX"/>
    <property type="match status" value="1"/>
</dbReference>
<name>A0A345HJC9_9ACTN</name>
<feature type="compositionally biased region" description="Basic and acidic residues" evidence="2">
    <location>
        <begin position="83"/>
        <end position="106"/>
    </location>
</feature>
<evidence type="ECO:0000256" key="1">
    <source>
        <dbReference type="ARBA" id="ARBA00022801"/>
    </source>
</evidence>
<gene>
    <name evidence="4" type="ORF">DVK44_02935</name>
</gene>
<dbReference type="EMBL" id="CP031194">
    <property type="protein sequence ID" value="AXG76803.1"/>
    <property type="molecule type" value="Genomic_DNA"/>
</dbReference>
<feature type="domain" description="Nudix hydrolase" evidence="3">
    <location>
        <begin position="71"/>
        <end position="221"/>
    </location>
</feature>
<feature type="region of interest" description="Disordered" evidence="2">
    <location>
        <begin position="83"/>
        <end position="107"/>
    </location>
</feature>
<keyword evidence="5" id="KW-1185">Reference proteome</keyword>
<feature type="region of interest" description="Disordered" evidence="2">
    <location>
        <begin position="1"/>
        <end position="45"/>
    </location>
</feature>
<evidence type="ECO:0000259" key="3">
    <source>
        <dbReference type="PROSITE" id="PS51462"/>
    </source>
</evidence>
<sequence length="229" mass="24510">MSTVIYQLPDPEERAIGYSPRVSRPPRESAAHPAKRSAPHSHCGSCGTPYPAPADWPRTCAACGATAYRNPLPVAVALLPVTDGDRADDGDRGADGDRDGSGHGDRGTSLVVITRTIHPAYGGIALPGGFVDHTEDWRHAVVRELYEETGIEAPEHDVRLADALSSPDGHLLLFGLLPARPADRLPPSVRTDETTGWHLLRAPAELAFPLHTQAVRSWFAGAYDPALPT</sequence>
<reference evidence="5" key="1">
    <citation type="submission" date="2018-07" db="EMBL/GenBank/DDBJ databases">
        <authorList>
            <person name="Zhao J."/>
        </authorList>
    </citation>
    <scope>NUCLEOTIDE SEQUENCE [LARGE SCALE GENOMIC DNA]</scope>
    <source>
        <strain evidence="5">GSSD-12</strain>
    </source>
</reference>
<dbReference type="PANTHER" id="PTHR43222">
    <property type="entry name" value="NUDIX HYDROLASE 23"/>
    <property type="match status" value="1"/>
</dbReference>
<proteinExistence type="predicted"/>
<protein>
    <submittedName>
        <fullName evidence="4">NUDIX domain-containing protein</fullName>
    </submittedName>
</protein>
<dbReference type="AlphaFoldDB" id="A0A345HJC9"/>
<dbReference type="Proteomes" id="UP000253868">
    <property type="component" value="Chromosome"/>
</dbReference>
<evidence type="ECO:0000256" key="2">
    <source>
        <dbReference type="SAM" id="MobiDB-lite"/>
    </source>
</evidence>
<organism evidence="4 5">
    <name type="scientific">Streptomyces paludis</name>
    <dbReference type="NCBI Taxonomy" id="2282738"/>
    <lineage>
        <taxon>Bacteria</taxon>
        <taxon>Bacillati</taxon>
        <taxon>Actinomycetota</taxon>
        <taxon>Actinomycetes</taxon>
        <taxon>Kitasatosporales</taxon>
        <taxon>Streptomycetaceae</taxon>
        <taxon>Streptomyces</taxon>
    </lineage>
</organism>
<dbReference type="SUPFAM" id="SSF55811">
    <property type="entry name" value="Nudix"/>
    <property type="match status" value="1"/>
</dbReference>
<evidence type="ECO:0000313" key="5">
    <source>
        <dbReference type="Proteomes" id="UP000253868"/>
    </source>
</evidence>
<dbReference type="InterPro" id="IPR000086">
    <property type="entry name" value="NUDIX_hydrolase_dom"/>
</dbReference>